<protein>
    <submittedName>
        <fullName evidence="1">Error-prone repair protein ImuA</fullName>
    </submittedName>
</protein>
<gene>
    <name evidence="1" type="ORF">D0C36_18930</name>
</gene>
<dbReference type="RefSeq" id="WP_117393221.1">
    <property type="nucleotide sequence ID" value="NZ_QWDC01000003.1"/>
</dbReference>
<evidence type="ECO:0000313" key="1">
    <source>
        <dbReference type="EMBL" id="RFZ91019.1"/>
    </source>
</evidence>
<keyword evidence="2" id="KW-1185">Reference proteome</keyword>
<reference evidence="1 2" key="1">
    <citation type="submission" date="2018-08" db="EMBL/GenBank/DDBJ databases">
        <title>Mucilaginibacter sp. MYSH2.</title>
        <authorList>
            <person name="Seo T."/>
        </authorList>
    </citation>
    <scope>NUCLEOTIDE SEQUENCE [LARGE SCALE GENOMIC DNA]</scope>
    <source>
        <strain evidence="1 2">MYSH2</strain>
    </source>
</reference>
<dbReference type="Proteomes" id="UP000264217">
    <property type="component" value="Unassembled WGS sequence"/>
</dbReference>
<dbReference type="PIRSF" id="PIRSF034285">
    <property type="entry name" value="UCP034285"/>
    <property type="match status" value="1"/>
</dbReference>
<dbReference type="InterPro" id="IPR027417">
    <property type="entry name" value="P-loop_NTPase"/>
</dbReference>
<dbReference type="SUPFAM" id="SSF52540">
    <property type="entry name" value="P-loop containing nucleoside triphosphate hydrolases"/>
    <property type="match status" value="1"/>
</dbReference>
<dbReference type="Gene3D" id="3.40.50.300">
    <property type="entry name" value="P-loop containing nucleotide triphosphate hydrolases"/>
    <property type="match status" value="1"/>
</dbReference>
<dbReference type="EMBL" id="QWDC01000003">
    <property type="protein sequence ID" value="RFZ91019.1"/>
    <property type="molecule type" value="Genomic_DNA"/>
</dbReference>
<proteinExistence type="predicted"/>
<accession>A0A372NQ06</accession>
<organism evidence="1 2">
    <name type="scientific">Mucilaginibacter conchicola</name>
    <dbReference type="NCBI Taxonomy" id="2303333"/>
    <lineage>
        <taxon>Bacteria</taxon>
        <taxon>Pseudomonadati</taxon>
        <taxon>Bacteroidota</taxon>
        <taxon>Sphingobacteriia</taxon>
        <taxon>Sphingobacteriales</taxon>
        <taxon>Sphingobacteriaceae</taxon>
        <taxon>Mucilaginibacter</taxon>
    </lineage>
</organism>
<dbReference type="OrthoDB" id="836928at2"/>
<sequence>MTEARQNIIKRLQKDILGWQGFAPPSAAEKKGIGLGPIEDAFPNGIFPTGNIHEMLCAEKEQAAATSGLMMGILSVLMKNNGACIWISTGRKFFPPSAHHFGVAAHRLVFIDTQRERDTLWVMEEALKCEGVAAVIAEVNELSFAQSRRLQLVVETSKVTGFVLRSDMRKLSTTTCVARWQVNPLPSQTEGDLPGVGFPRWQVELLRVRNGLPGTWQLSWSNHGFTWAAEQDLETQYTDVQLQVG</sequence>
<dbReference type="InterPro" id="IPR017026">
    <property type="entry name" value="ImuA"/>
</dbReference>
<dbReference type="AlphaFoldDB" id="A0A372NQ06"/>
<comment type="caution">
    <text evidence="1">The sequence shown here is derived from an EMBL/GenBank/DDBJ whole genome shotgun (WGS) entry which is preliminary data.</text>
</comment>
<evidence type="ECO:0000313" key="2">
    <source>
        <dbReference type="Proteomes" id="UP000264217"/>
    </source>
</evidence>
<name>A0A372NQ06_9SPHI</name>